<evidence type="ECO:0000313" key="3">
    <source>
        <dbReference type="EnsemblPlants" id="PNT72143"/>
    </source>
</evidence>
<reference evidence="3" key="3">
    <citation type="submission" date="2018-08" db="UniProtKB">
        <authorList>
            <consortium name="EnsemblPlants"/>
        </authorList>
    </citation>
    <scope>IDENTIFICATION</scope>
    <source>
        <strain evidence="3">cv. Bd21</strain>
    </source>
</reference>
<feature type="compositionally biased region" description="Basic residues" evidence="1">
    <location>
        <begin position="27"/>
        <end position="36"/>
    </location>
</feature>
<dbReference type="EMBL" id="CM000881">
    <property type="protein sequence ID" value="PNT72145.1"/>
    <property type="molecule type" value="Genomic_DNA"/>
</dbReference>
<evidence type="ECO:0000313" key="2">
    <source>
        <dbReference type="EMBL" id="PNT72144.1"/>
    </source>
</evidence>
<reference evidence="2" key="2">
    <citation type="submission" date="2017-06" db="EMBL/GenBank/DDBJ databases">
        <title>WGS assembly of Brachypodium distachyon.</title>
        <authorList>
            <consortium name="The International Brachypodium Initiative"/>
            <person name="Lucas S."/>
            <person name="Harmon-Smith M."/>
            <person name="Lail K."/>
            <person name="Tice H."/>
            <person name="Grimwood J."/>
            <person name="Bruce D."/>
            <person name="Barry K."/>
            <person name="Shu S."/>
            <person name="Lindquist E."/>
            <person name="Wang M."/>
            <person name="Pitluck S."/>
            <person name="Vogel J.P."/>
            <person name="Garvin D.F."/>
            <person name="Mockler T.C."/>
            <person name="Schmutz J."/>
            <person name="Rokhsar D."/>
            <person name="Bevan M.W."/>
        </authorList>
    </citation>
    <scope>NUCLEOTIDE SEQUENCE</scope>
    <source>
        <strain evidence="2">Bd21</strain>
    </source>
</reference>
<feature type="region of interest" description="Disordered" evidence="1">
    <location>
        <begin position="25"/>
        <end position="72"/>
    </location>
</feature>
<dbReference type="Proteomes" id="UP000008810">
    <property type="component" value="Chromosome 2"/>
</dbReference>
<feature type="compositionally biased region" description="Low complexity" evidence="1">
    <location>
        <begin position="62"/>
        <end position="72"/>
    </location>
</feature>
<dbReference type="InParanoid" id="A0A2K2DCZ3"/>
<dbReference type="EnsemblPlants" id="PNT72144">
    <property type="protein sequence ID" value="PNT72144"/>
    <property type="gene ID" value="BRADI_2g40142v3"/>
</dbReference>
<dbReference type="Gramene" id="PNT72144">
    <property type="protein sequence ID" value="PNT72144"/>
    <property type="gene ID" value="BRADI_2g40142v3"/>
</dbReference>
<dbReference type="EnsemblPlants" id="PNT72145">
    <property type="protein sequence ID" value="PNT72145"/>
    <property type="gene ID" value="BRADI_2g40142v3"/>
</dbReference>
<dbReference type="AlphaFoldDB" id="A0A2K2DCZ3"/>
<evidence type="ECO:0000313" key="4">
    <source>
        <dbReference type="Proteomes" id="UP000008810"/>
    </source>
</evidence>
<organism evidence="2">
    <name type="scientific">Brachypodium distachyon</name>
    <name type="common">Purple false brome</name>
    <name type="synonym">Trachynia distachya</name>
    <dbReference type="NCBI Taxonomy" id="15368"/>
    <lineage>
        <taxon>Eukaryota</taxon>
        <taxon>Viridiplantae</taxon>
        <taxon>Streptophyta</taxon>
        <taxon>Embryophyta</taxon>
        <taxon>Tracheophyta</taxon>
        <taxon>Spermatophyta</taxon>
        <taxon>Magnoliopsida</taxon>
        <taxon>Liliopsida</taxon>
        <taxon>Poales</taxon>
        <taxon>Poaceae</taxon>
        <taxon>BOP clade</taxon>
        <taxon>Pooideae</taxon>
        <taxon>Stipodae</taxon>
        <taxon>Brachypodieae</taxon>
        <taxon>Brachypodium</taxon>
    </lineage>
</organism>
<proteinExistence type="predicted"/>
<reference evidence="2 3" key="1">
    <citation type="journal article" date="2010" name="Nature">
        <title>Genome sequencing and analysis of the model grass Brachypodium distachyon.</title>
        <authorList>
            <consortium name="International Brachypodium Initiative"/>
        </authorList>
    </citation>
    <scope>NUCLEOTIDE SEQUENCE [LARGE SCALE GENOMIC DNA]</scope>
    <source>
        <strain evidence="2 3">Bd21</strain>
    </source>
</reference>
<evidence type="ECO:0000256" key="1">
    <source>
        <dbReference type="SAM" id="MobiDB-lite"/>
    </source>
</evidence>
<sequence>MTSVFIGPVVKRDIGVQPFREATDIAKKKKSSHGRALHPDPASHEATSLFHRRPQPPSAPHAPLSTPRLPSPSALPAAMRCPLLHHHRRASPLPTPAMARPQAPRPPPCASPCCAITAGLRRCRLLPWRAPKRPGRRHALPLAVPSLPGFAAADHCHGSHGAVFDVVFTRAPVRTTTI</sequence>
<keyword evidence="4" id="KW-1185">Reference proteome</keyword>
<name>A0A2K2DCZ3_BRADI</name>
<gene>
    <name evidence="2" type="ORF">BRADI_2g40142v3</name>
</gene>
<dbReference type="Gramene" id="PNT72145">
    <property type="protein sequence ID" value="PNT72145"/>
    <property type="gene ID" value="BRADI_2g40142v3"/>
</dbReference>
<dbReference type="EMBL" id="CM000881">
    <property type="protein sequence ID" value="PNT72144.1"/>
    <property type="molecule type" value="Genomic_DNA"/>
</dbReference>
<accession>A0A2K2DCZ3</accession>
<dbReference type="Gramene" id="PNT72143">
    <property type="protein sequence ID" value="PNT72143"/>
    <property type="gene ID" value="BRADI_2g40142v3"/>
</dbReference>
<dbReference type="EMBL" id="CM000881">
    <property type="protein sequence ID" value="PNT72143.1"/>
    <property type="molecule type" value="Genomic_DNA"/>
</dbReference>
<dbReference type="EnsemblPlants" id="PNT72143">
    <property type="protein sequence ID" value="PNT72143"/>
    <property type="gene ID" value="BRADI_2g40142v3"/>
</dbReference>
<protein>
    <submittedName>
        <fullName evidence="2 3">Uncharacterized protein</fullName>
    </submittedName>
</protein>